<dbReference type="EMBL" id="JANBUO010004044">
    <property type="protein sequence ID" value="KAJ2788623.1"/>
    <property type="molecule type" value="Genomic_DNA"/>
</dbReference>
<gene>
    <name evidence="2" type="ORF">H4R20_007336</name>
</gene>
<dbReference type="AlphaFoldDB" id="A0A9W8LNX8"/>
<sequence>MWLGRAAASGGSEAGSAAGIEVAECSAGRRRARHDSAASARRAAGEACWRINRKSAARARSSRTCGQLGSERVGARGSA</sequence>
<reference evidence="2" key="1">
    <citation type="submission" date="2022-07" db="EMBL/GenBank/DDBJ databases">
        <title>Phylogenomic reconstructions and comparative analyses of Kickxellomycotina fungi.</title>
        <authorList>
            <person name="Reynolds N.K."/>
            <person name="Stajich J.E."/>
            <person name="Barry K."/>
            <person name="Grigoriev I.V."/>
            <person name="Crous P."/>
            <person name="Smith M.E."/>
        </authorList>
    </citation>
    <scope>NUCLEOTIDE SEQUENCE</scope>
    <source>
        <strain evidence="2">NRRL 1565</strain>
    </source>
</reference>
<feature type="region of interest" description="Disordered" evidence="1">
    <location>
        <begin position="60"/>
        <end position="79"/>
    </location>
</feature>
<accession>A0A9W8LNX8</accession>
<dbReference type="Proteomes" id="UP001140094">
    <property type="component" value="Unassembled WGS sequence"/>
</dbReference>
<proteinExistence type="predicted"/>
<evidence type="ECO:0000313" key="3">
    <source>
        <dbReference type="Proteomes" id="UP001140094"/>
    </source>
</evidence>
<organism evidence="2 3">
    <name type="scientific">Coemansia guatemalensis</name>
    <dbReference type="NCBI Taxonomy" id="2761395"/>
    <lineage>
        <taxon>Eukaryota</taxon>
        <taxon>Fungi</taxon>
        <taxon>Fungi incertae sedis</taxon>
        <taxon>Zoopagomycota</taxon>
        <taxon>Kickxellomycotina</taxon>
        <taxon>Kickxellomycetes</taxon>
        <taxon>Kickxellales</taxon>
        <taxon>Kickxellaceae</taxon>
        <taxon>Coemansia</taxon>
    </lineage>
</organism>
<evidence type="ECO:0000313" key="2">
    <source>
        <dbReference type="EMBL" id="KAJ2788623.1"/>
    </source>
</evidence>
<protein>
    <submittedName>
        <fullName evidence="2">Uncharacterized protein</fullName>
    </submittedName>
</protein>
<comment type="caution">
    <text evidence="2">The sequence shown here is derived from an EMBL/GenBank/DDBJ whole genome shotgun (WGS) entry which is preliminary data.</text>
</comment>
<evidence type="ECO:0000256" key="1">
    <source>
        <dbReference type="SAM" id="MobiDB-lite"/>
    </source>
</evidence>
<keyword evidence="3" id="KW-1185">Reference proteome</keyword>
<name>A0A9W8LNX8_9FUNG</name>